<evidence type="ECO:0000313" key="2">
    <source>
        <dbReference type="Proteomes" id="UP000270468"/>
    </source>
</evidence>
<reference evidence="1 2" key="1">
    <citation type="submission" date="2018-11" db="EMBL/GenBank/DDBJ databases">
        <authorList>
            <person name="Criscuolo A."/>
        </authorList>
    </citation>
    <scope>NUCLEOTIDE SEQUENCE [LARGE SCALE GENOMIC DNA]</scope>
    <source>
        <strain evidence="1">ATB-66</strain>
    </source>
</reference>
<evidence type="ECO:0000313" key="1">
    <source>
        <dbReference type="EMBL" id="VDC28157.1"/>
    </source>
</evidence>
<accession>A0A3P5XKF7</accession>
<proteinExistence type="predicted"/>
<gene>
    <name evidence="1" type="ORF">FILTAD_01777</name>
</gene>
<protein>
    <submittedName>
        <fullName evidence="1">Uncharacterized protein</fullName>
    </submittedName>
</protein>
<sequence>MKSISLLGTNIFIQCFVTKVVMIPPNGKASMKKWSTSATYLSAEIRGR</sequence>
<keyword evidence="2" id="KW-1185">Reference proteome</keyword>
<dbReference type="AlphaFoldDB" id="A0A3P5XKF7"/>
<name>A0A3P5XKF7_9BACL</name>
<organism evidence="1 2">
    <name type="scientific">Filibacter tadaridae</name>
    <dbReference type="NCBI Taxonomy" id="2483811"/>
    <lineage>
        <taxon>Bacteria</taxon>
        <taxon>Bacillati</taxon>
        <taxon>Bacillota</taxon>
        <taxon>Bacilli</taxon>
        <taxon>Bacillales</taxon>
        <taxon>Caryophanaceae</taxon>
        <taxon>Filibacter</taxon>
    </lineage>
</organism>
<dbReference type="Proteomes" id="UP000270468">
    <property type="component" value="Unassembled WGS sequence"/>
</dbReference>
<dbReference type="EMBL" id="UXAV01000041">
    <property type="protein sequence ID" value="VDC28157.1"/>
    <property type="molecule type" value="Genomic_DNA"/>
</dbReference>